<dbReference type="Pfam" id="PF16198">
    <property type="entry name" value="TruB_C_2"/>
    <property type="match status" value="1"/>
</dbReference>
<dbReference type="EMBL" id="CAXLJM020000015">
    <property type="protein sequence ID" value="CAL8081986.1"/>
    <property type="molecule type" value="Genomic_DNA"/>
</dbReference>
<dbReference type="Gene3D" id="3.30.2350.10">
    <property type="entry name" value="Pseudouridine synthase"/>
    <property type="match status" value="1"/>
</dbReference>
<comment type="similarity">
    <text evidence="1">Belongs to the pseudouridine synthase TruB family.</text>
</comment>
<protein>
    <recommendedName>
        <fullName evidence="2">tRNA pseudouridine(55) synthase</fullName>
        <ecNumber evidence="2">5.4.99.25</ecNumber>
    </recommendedName>
</protein>
<dbReference type="Proteomes" id="UP001642540">
    <property type="component" value="Unassembled WGS sequence"/>
</dbReference>
<evidence type="ECO:0000256" key="2">
    <source>
        <dbReference type="ARBA" id="ARBA00012787"/>
    </source>
</evidence>
<organism evidence="7 8">
    <name type="scientific">Orchesella dallaii</name>
    <dbReference type="NCBI Taxonomy" id="48710"/>
    <lineage>
        <taxon>Eukaryota</taxon>
        <taxon>Metazoa</taxon>
        <taxon>Ecdysozoa</taxon>
        <taxon>Arthropoda</taxon>
        <taxon>Hexapoda</taxon>
        <taxon>Collembola</taxon>
        <taxon>Entomobryomorpha</taxon>
        <taxon>Entomobryoidea</taxon>
        <taxon>Orchesellidae</taxon>
        <taxon>Orchesellinae</taxon>
        <taxon>Orchesella</taxon>
    </lineage>
</organism>
<dbReference type="SUPFAM" id="SSF55120">
    <property type="entry name" value="Pseudouridine synthase"/>
    <property type="match status" value="1"/>
</dbReference>
<dbReference type="Pfam" id="PF01509">
    <property type="entry name" value="TruB_N"/>
    <property type="match status" value="1"/>
</dbReference>
<accession>A0ABP1PXX9</accession>
<evidence type="ECO:0000256" key="4">
    <source>
        <dbReference type="ARBA" id="ARBA00023235"/>
    </source>
</evidence>
<dbReference type="InterPro" id="IPR014780">
    <property type="entry name" value="tRNA_psdUridine_synth_TruB"/>
</dbReference>
<comment type="caution">
    <text evidence="7">The sequence shown here is derived from an EMBL/GenBank/DDBJ whole genome shotgun (WGS) entry which is preliminary data.</text>
</comment>
<gene>
    <name evidence="7" type="ORF">ODALV1_LOCUS5080</name>
</gene>
<proteinExistence type="inferred from homology"/>
<evidence type="ECO:0000256" key="1">
    <source>
        <dbReference type="ARBA" id="ARBA00008999"/>
    </source>
</evidence>
<evidence type="ECO:0000313" key="7">
    <source>
        <dbReference type="EMBL" id="CAL8081986.1"/>
    </source>
</evidence>
<dbReference type="InterPro" id="IPR002501">
    <property type="entry name" value="PsdUridine_synth_N"/>
</dbReference>
<feature type="domain" description="tRNA pseudouridylate synthase B C-terminal" evidence="6">
    <location>
        <begin position="194"/>
        <end position="242"/>
    </location>
</feature>
<keyword evidence="3" id="KW-0819">tRNA processing</keyword>
<dbReference type="InterPro" id="IPR032819">
    <property type="entry name" value="TruB_C"/>
</dbReference>
<dbReference type="PANTHER" id="PTHR13767">
    <property type="entry name" value="TRNA-PSEUDOURIDINE SYNTHASE"/>
    <property type="match status" value="1"/>
</dbReference>
<evidence type="ECO:0000259" key="5">
    <source>
        <dbReference type="Pfam" id="PF01509"/>
    </source>
</evidence>
<keyword evidence="8" id="KW-1185">Reference proteome</keyword>
<sequence>MLLGGRETASILRRGIFGVNKTKDFTSAELLNNLKRIILMDSPDEFRPVAMKLGHGGTLDKSAVGVLIVGVNWGCKKLPLLLHGAKNYIVVGQLGIATDTYNECGRITDERPYSHVTEEDINAVLKQFVGDIWQTAPLYSALKVNGQRMSDLVKEGVDVQPRDRLVRCYSAECTDFSPPFFTAHVRCGGGFYVRSLVHDLGIALNTCAHVRQLQRTQQGPFTLPDCLNENEWTLSNILDSIMYCQLKFSQFEKNAREKRA</sequence>
<evidence type="ECO:0000313" key="8">
    <source>
        <dbReference type="Proteomes" id="UP001642540"/>
    </source>
</evidence>
<reference evidence="7 8" key="1">
    <citation type="submission" date="2024-08" db="EMBL/GenBank/DDBJ databases">
        <authorList>
            <person name="Cucini C."/>
            <person name="Frati F."/>
        </authorList>
    </citation>
    <scope>NUCLEOTIDE SEQUENCE [LARGE SCALE GENOMIC DNA]</scope>
</reference>
<dbReference type="PANTHER" id="PTHR13767:SF2">
    <property type="entry name" value="PSEUDOURIDYLATE SYNTHASE TRUB1"/>
    <property type="match status" value="1"/>
</dbReference>
<feature type="domain" description="Pseudouridine synthase II N-terminal" evidence="5">
    <location>
        <begin position="51"/>
        <end position="193"/>
    </location>
</feature>
<evidence type="ECO:0000256" key="3">
    <source>
        <dbReference type="ARBA" id="ARBA00022694"/>
    </source>
</evidence>
<dbReference type="NCBIfam" id="TIGR00431">
    <property type="entry name" value="TruB"/>
    <property type="match status" value="1"/>
</dbReference>
<evidence type="ECO:0000259" key="6">
    <source>
        <dbReference type="Pfam" id="PF16198"/>
    </source>
</evidence>
<name>A0ABP1PXX9_9HEXA</name>
<dbReference type="EC" id="5.4.99.25" evidence="2"/>
<dbReference type="InterPro" id="IPR020103">
    <property type="entry name" value="PsdUridine_synth_cat_dom_sf"/>
</dbReference>
<keyword evidence="4" id="KW-0413">Isomerase</keyword>